<dbReference type="InterPro" id="IPR011990">
    <property type="entry name" value="TPR-like_helical_dom_sf"/>
</dbReference>
<dbReference type="Gene3D" id="1.25.40.10">
    <property type="entry name" value="Tetratricopeptide repeat domain"/>
    <property type="match status" value="1"/>
</dbReference>
<dbReference type="InterPro" id="IPR053185">
    <property type="entry name" value="SET_domain_protein"/>
</dbReference>
<dbReference type="Proteomes" id="UP000325313">
    <property type="component" value="Unassembled WGS sequence"/>
</dbReference>
<dbReference type="Pfam" id="PF00856">
    <property type="entry name" value="SET"/>
    <property type="match status" value="1"/>
</dbReference>
<evidence type="ECO:0000313" key="5">
    <source>
        <dbReference type="Proteomes" id="UP000325313"/>
    </source>
</evidence>
<keyword evidence="4" id="KW-1185">Reference proteome</keyword>
<dbReference type="EMBL" id="VSWC01000092">
    <property type="protein sequence ID" value="KAA1091041.1"/>
    <property type="molecule type" value="Genomic_DNA"/>
</dbReference>
<organism evidence="2 4">
    <name type="scientific">Puccinia graminis f. sp. tritici</name>
    <dbReference type="NCBI Taxonomy" id="56615"/>
    <lineage>
        <taxon>Eukaryota</taxon>
        <taxon>Fungi</taxon>
        <taxon>Dikarya</taxon>
        <taxon>Basidiomycota</taxon>
        <taxon>Pucciniomycotina</taxon>
        <taxon>Pucciniomycetes</taxon>
        <taxon>Pucciniales</taxon>
        <taxon>Pucciniaceae</taxon>
        <taxon>Puccinia</taxon>
    </lineage>
</organism>
<dbReference type="Proteomes" id="UP000324748">
    <property type="component" value="Unassembled WGS sequence"/>
</dbReference>
<comment type="caution">
    <text evidence="2">The sequence shown here is derived from an EMBL/GenBank/DDBJ whole genome shotgun (WGS) entry which is preliminary data.</text>
</comment>
<accession>A0A5B0NP03</accession>
<gene>
    <name evidence="2" type="ORF">PGT21_021557</name>
    <name evidence="3" type="ORF">PGTUg99_010109</name>
</gene>
<reference evidence="4 5" key="1">
    <citation type="submission" date="2019-05" db="EMBL/GenBank/DDBJ databases">
        <title>Emergence of the Ug99 lineage of the wheat stem rust pathogen through somatic hybridization.</title>
        <authorList>
            <person name="Li F."/>
            <person name="Upadhyaya N.M."/>
            <person name="Sperschneider J."/>
            <person name="Matny O."/>
            <person name="Nguyen-Phuc H."/>
            <person name="Mago R."/>
            <person name="Raley C."/>
            <person name="Miller M.E."/>
            <person name="Silverstein K.A.T."/>
            <person name="Henningsen E."/>
            <person name="Hirsch C.D."/>
            <person name="Visser B."/>
            <person name="Pretorius Z.A."/>
            <person name="Steffenson B.J."/>
            <person name="Schwessinger B."/>
            <person name="Dodds P.N."/>
            <person name="Figueroa M."/>
        </authorList>
    </citation>
    <scope>NUCLEOTIDE SEQUENCE [LARGE SCALE GENOMIC DNA]</scope>
    <source>
        <strain evidence="2">21-0</strain>
        <strain evidence="3 5">Ug99</strain>
    </source>
</reference>
<protein>
    <recommendedName>
        <fullName evidence="1">SET domain-containing protein</fullName>
    </recommendedName>
</protein>
<evidence type="ECO:0000313" key="4">
    <source>
        <dbReference type="Proteomes" id="UP000324748"/>
    </source>
</evidence>
<dbReference type="OrthoDB" id="5945798at2759"/>
<evidence type="ECO:0000313" key="3">
    <source>
        <dbReference type="EMBL" id="KAA1125428.1"/>
    </source>
</evidence>
<dbReference type="AlphaFoldDB" id="A0A5B0NP03"/>
<dbReference type="PANTHER" id="PTHR47332:SF6">
    <property type="entry name" value="SET DOMAIN-CONTAINING PROTEIN"/>
    <property type="match status" value="1"/>
</dbReference>
<dbReference type="PROSITE" id="PS50280">
    <property type="entry name" value="SET"/>
    <property type="match status" value="1"/>
</dbReference>
<name>A0A5B0NP03_PUCGR</name>
<dbReference type="InterPro" id="IPR046341">
    <property type="entry name" value="SET_dom_sf"/>
</dbReference>
<dbReference type="PANTHER" id="PTHR47332">
    <property type="entry name" value="SET DOMAIN-CONTAINING PROTEIN 5"/>
    <property type="match status" value="1"/>
</dbReference>
<dbReference type="CDD" id="cd20071">
    <property type="entry name" value="SET_SMYD"/>
    <property type="match status" value="1"/>
</dbReference>
<dbReference type="EMBL" id="VDEP01000178">
    <property type="protein sequence ID" value="KAA1125428.1"/>
    <property type="molecule type" value="Genomic_DNA"/>
</dbReference>
<proteinExistence type="predicted"/>
<feature type="domain" description="SET" evidence="1">
    <location>
        <begin position="171"/>
        <end position="324"/>
    </location>
</feature>
<evidence type="ECO:0000313" key="2">
    <source>
        <dbReference type="EMBL" id="KAA1091041.1"/>
    </source>
</evidence>
<dbReference type="SUPFAM" id="SSF82199">
    <property type="entry name" value="SET domain"/>
    <property type="match status" value="1"/>
</dbReference>
<evidence type="ECO:0000259" key="1">
    <source>
        <dbReference type="PROSITE" id="PS50280"/>
    </source>
</evidence>
<dbReference type="InterPro" id="IPR001214">
    <property type="entry name" value="SET_dom"/>
</dbReference>
<sequence>MTSLVSRPWLVSAVVKPLSKNSMSLALHLSSNLILNTQIFKMLHFLLALSSLPYILPMLVGCESINHHAIDLIPSSELHCKKWDSPLPSRLNVANSDYDVSPTIPQMEPFKNGFLKSNCSRNPLDIDPEPFCIFLNTKVNQGMGIVIISKKSVFEASLPKLDFSTELPVPSTIKIVKMPEKGGAGAVASQDLKRGQTVGKVRAVALFPHDQSLWGNEFGKRFYRQAIELLPHRTQDVIASLHATGMEETKEEFIANALKQNTFGTHLNPASPIVYSALVLEPAVRFNHDCRPNVGYYIDHDTQSIHMTAFRPILAGEELTISYRASELTRKMRQDSLSANYGFQCSCSHCQMSSEEGKKSDGRVLRLLQLQNIHSTGVEWLSIEEVTELIKICERENLPYSMINANYIAAQVYNAHGRTQEASDFAKKAKRDGLMYVGPMWKDLEEAQILIDSPQKHNSYLNIIVDDEI</sequence>
<dbReference type="Gene3D" id="2.170.270.10">
    <property type="entry name" value="SET domain"/>
    <property type="match status" value="1"/>
</dbReference>